<evidence type="ECO:0000313" key="1">
    <source>
        <dbReference type="EnsemblMetazoa" id="PPA43084.1"/>
    </source>
</evidence>
<sequence>MMSSYQEAGGHPLFSNVEPMLSISFINAGNVSGKEEEHGLRAARLGELAAECHMLINEENEAAARSLE</sequence>
<proteinExistence type="predicted"/>
<keyword evidence="2" id="KW-1185">Reference proteome</keyword>
<dbReference type="Proteomes" id="UP000005239">
    <property type="component" value="Unassembled WGS sequence"/>
</dbReference>
<reference evidence="1" key="2">
    <citation type="submission" date="2022-06" db="UniProtKB">
        <authorList>
            <consortium name="EnsemblMetazoa"/>
        </authorList>
    </citation>
    <scope>IDENTIFICATION</scope>
    <source>
        <strain evidence="1">PS312</strain>
    </source>
</reference>
<accession>A0A8R1YXT6</accession>
<protein>
    <submittedName>
        <fullName evidence="1">Uncharacterized protein</fullName>
    </submittedName>
</protein>
<name>A0A2A6CGY7_PRIPA</name>
<gene>
    <name evidence="1" type="primary">WBGene00281453</name>
</gene>
<organism evidence="1 2">
    <name type="scientific">Pristionchus pacificus</name>
    <name type="common">Parasitic nematode worm</name>
    <dbReference type="NCBI Taxonomy" id="54126"/>
    <lineage>
        <taxon>Eukaryota</taxon>
        <taxon>Metazoa</taxon>
        <taxon>Ecdysozoa</taxon>
        <taxon>Nematoda</taxon>
        <taxon>Chromadorea</taxon>
        <taxon>Rhabditida</taxon>
        <taxon>Rhabditina</taxon>
        <taxon>Diplogasteromorpha</taxon>
        <taxon>Diplogasteroidea</taxon>
        <taxon>Neodiplogasteridae</taxon>
        <taxon>Pristionchus</taxon>
    </lineage>
</organism>
<reference evidence="2" key="1">
    <citation type="journal article" date="2008" name="Nat. Genet.">
        <title>The Pristionchus pacificus genome provides a unique perspective on nematode lifestyle and parasitism.</title>
        <authorList>
            <person name="Dieterich C."/>
            <person name="Clifton S.W."/>
            <person name="Schuster L.N."/>
            <person name="Chinwalla A."/>
            <person name="Delehaunty K."/>
            <person name="Dinkelacker I."/>
            <person name="Fulton L."/>
            <person name="Fulton R."/>
            <person name="Godfrey J."/>
            <person name="Minx P."/>
            <person name="Mitreva M."/>
            <person name="Roeseler W."/>
            <person name="Tian H."/>
            <person name="Witte H."/>
            <person name="Yang S.P."/>
            <person name="Wilson R.K."/>
            <person name="Sommer R.J."/>
        </authorList>
    </citation>
    <scope>NUCLEOTIDE SEQUENCE [LARGE SCALE GENOMIC DNA]</scope>
    <source>
        <strain evidence="2">PS312</strain>
    </source>
</reference>
<dbReference type="EnsemblMetazoa" id="PPA43084.1">
    <property type="protein sequence ID" value="PPA43084.1"/>
    <property type="gene ID" value="WBGene00281453"/>
</dbReference>
<dbReference type="AlphaFoldDB" id="A0A2A6CGY7"/>
<evidence type="ECO:0000313" key="2">
    <source>
        <dbReference type="Proteomes" id="UP000005239"/>
    </source>
</evidence>
<accession>A0A2A6CGY7</accession>